<protein>
    <submittedName>
        <fullName evidence="2">Uncharacterized protein</fullName>
    </submittedName>
</protein>
<keyword evidence="3" id="KW-1185">Reference proteome</keyword>
<dbReference type="Ensembl" id="ENSAOWT00000027757.1">
    <property type="protein sequence ID" value="ENSAOWP00000024501.1"/>
    <property type="gene ID" value="ENSAOWG00000016551.1"/>
</dbReference>
<evidence type="ECO:0000313" key="3">
    <source>
        <dbReference type="Proteomes" id="UP000694424"/>
    </source>
</evidence>
<evidence type="ECO:0000313" key="2">
    <source>
        <dbReference type="Ensembl" id="ENSAOWP00000024501.1"/>
    </source>
</evidence>
<reference evidence="2" key="2">
    <citation type="submission" date="2025-09" db="UniProtKB">
        <authorList>
            <consortium name="Ensembl"/>
        </authorList>
    </citation>
    <scope>IDENTIFICATION</scope>
</reference>
<sequence>CGFFQRSRYDDSVPRYHAVRIRKEERQIKDGKCKDLETKQWITKWNENETLAAVWQPARPGSNPTNSTAPHLNS</sequence>
<evidence type="ECO:0000256" key="1">
    <source>
        <dbReference type="SAM" id="MobiDB-lite"/>
    </source>
</evidence>
<proteinExistence type="predicted"/>
<dbReference type="Proteomes" id="UP000694424">
    <property type="component" value="Unplaced"/>
</dbReference>
<feature type="region of interest" description="Disordered" evidence="1">
    <location>
        <begin position="54"/>
        <end position="74"/>
    </location>
</feature>
<accession>A0A8B9QP11</accession>
<feature type="compositionally biased region" description="Polar residues" evidence="1">
    <location>
        <begin position="62"/>
        <end position="74"/>
    </location>
</feature>
<name>A0A8B9QP11_APTOW</name>
<organism evidence="2 3">
    <name type="scientific">Apteryx owenii</name>
    <name type="common">Little spotted kiwi</name>
    <dbReference type="NCBI Taxonomy" id="8824"/>
    <lineage>
        <taxon>Eukaryota</taxon>
        <taxon>Metazoa</taxon>
        <taxon>Chordata</taxon>
        <taxon>Craniata</taxon>
        <taxon>Vertebrata</taxon>
        <taxon>Euteleostomi</taxon>
        <taxon>Archelosauria</taxon>
        <taxon>Archosauria</taxon>
        <taxon>Dinosauria</taxon>
        <taxon>Saurischia</taxon>
        <taxon>Theropoda</taxon>
        <taxon>Coelurosauria</taxon>
        <taxon>Aves</taxon>
        <taxon>Palaeognathae</taxon>
        <taxon>Apterygiformes</taxon>
        <taxon>Apterygidae</taxon>
        <taxon>Apteryx</taxon>
    </lineage>
</organism>
<dbReference type="AlphaFoldDB" id="A0A8B9QP11"/>
<reference evidence="2" key="1">
    <citation type="submission" date="2025-08" db="UniProtKB">
        <authorList>
            <consortium name="Ensembl"/>
        </authorList>
    </citation>
    <scope>IDENTIFICATION</scope>
</reference>